<dbReference type="RefSeq" id="WP_181613773.1">
    <property type="nucleotide sequence ID" value="NZ_BAABAM010000004.1"/>
</dbReference>
<dbReference type="PRINTS" id="PR00756">
    <property type="entry name" value="ALADIPTASE"/>
</dbReference>
<dbReference type="AlphaFoldDB" id="A0A7W0CPS6"/>
<dbReference type="CDD" id="cd09603">
    <property type="entry name" value="M1_APN_like"/>
    <property type="match status" value="1"/>
</dbReference>
<dbReference type="GO" id="GO:0008270">
    <property type="term" value="F:zinc ion binding"/>
    <property type="evidence" value="ECO:0007669"/>
    <property type="project" value="InterPro"/>
</dbReference>
<dbReference type="SUPFAM" id="SSF63737">
    <property type="entry name" value="Leukotriene A4 hydrolase N-terminal domain"/>
    <property type="match status" value="1"/>
</dbReference>
<evidence type="ECO:0000259" key="15">
    <source>
        <dbReference type="Pfam" id="PF01433"/>
    </source>
</evidence>
<dbReference type="Pfam" id="PF01433">
    <property type="entry name" value="Peptidase_M1"/>
    <property type="match status" value="1"/>
</dbReference>
<evidence type="ECO:0000256" key="2">
    <source>
        <dbReference type="ARBA" id="ARBA00001947"/>
    </source>
</evidence>
<gene>
    <name evidence="17" type="ORF">HNR30_006449</name>
</gene>
<evidence type="ECO:0000256" key="1">
    <source>
        <dbReference type="ARBA" id="ARBA00000098"/>
    </source>
</evidence>
<evidence type="ECO:0000256" key="11">
    <source>
        <dbReference type="ARBA" id="ARBA00029811"/>
    </source>
</evidence>
<feature type="signal peptide" evidence="14">
    <location>
        <begin position="1"/>
        <end position="22"/>
    </location>
</feature>
<dbReference type="PANTHER" id="PTHR11533">
    <property type="entry name" value="PROTEASE M1 ZINC METALLOPROTEASE"/>
    <property type="match status" value="1"/>
</dbReference>
<evidence type="ECO:0000256" key="3">
    <source>
        <dbReference type="ARBA" id="ARBA00010136"/>
    </source>
</evidence>
<keyword evidence="9" id="KW-0862">Zinc</keyword>
<evidence type="ECO:0000313" key="18">
    <source>
        <dbReference type="Proteomes" id="UP000530928"/>
    </source>
</evidence>
<feature type="chain" id="PRO_5030962222" description="Aminopeptidase N" evidence="14">
    <location>
        <begin position="23"/>
        <end position="499"/>
    </location>
</feature>
<keyword evidence="8" id="KW-0378">Hydrolase</keyword>
<keyword evidence="14" id="KW-0732">Signal</keyword>
<evidence type="ECO:0000256" key="4">
    <source>
        <dbReference type="ARBA" id="ARBA00012564"/>
    </source>
</evidence>
<dbReference type="GO" id="GO:0016285">
    <property type="term" value="F:alanyl aminopeptidase activity"/>
    <property type="evidence" value="ECO:0007669"/>
    <property type="project" value="UniProtKB-EC"/>
</dbReference>
<dbReference type="InterPro" id="IPR001930">
    <property type="entry name" value="Peptidase_M1"/>
</dbReference>
<dbReference type="Gene3D" id="2.60.40.1730">
    <property type="entry name" value="tricorn interacting facor f3 domain"/>
    <property type="match status" value="1"/>
</dbReference>
<evidence type="ECO:0000313" key="17">
    <source>
        <dbReference type="EMBL" id="MBA2895077.1"/>
    </source>
</evidence>
<dbReference type="InterPro" id="IPR050344">
    <property type="entry name" value="Peptidase_M1_aminopeptidases"/>
</dbReference>
<dbReference type="Gene3D" id="1.10.390.10">
    <property type="entry name" value="Neutral Protease Domain 2"/>
    <property type="match status" value="1"/>
</dbReference>
<accession>A0A7W0CPS6</accession>
<protein>
    <recommendedName>
        <fullName evidence="5">Aminopeptidase N</fullName>
        <ecNumber evidence="4">3.4.11.2</ecNumber>
    </recommendedName>
    <alternativeName>
        <fullName evidence="11">Alanine aminopeptidase</fullName>
    </alternativeName>
    <alternativeName>
        <fullName evidence="12">Lysyl aminopeptidase</fullName>
    </alternativeName>
</protein>
<keyword evidence="7" id="KW-0479">Metal-binding</keyword>
<keyword evidence="18" id="KW-1185">Reference proteome</keyword>
<comment type="cofactor">
    <cofactor evidence="2">
        <name>Zn(2+)</name>
        <dbReference type="ChEBI" id="CHEBI:29105"/>
    </cofactor>
</comment>
<comment type="caution">
    <text evidence="17">The sequence shown here is derived from an EMBL/GenBank/DDBJ whole genome shotgun (WGS) entry which is preliminary data.</text>
</comment>
<dbReference type="InterPro" id="IPR045357">
    <property type="entry name" value="Aminopeptidase_N-like_N"/>
</dbReference>
<keyword evidence="10" id="KW-0482">Metalloprotease</keyword>
<feature type="compositionally biased region" description="Polar residues" evidence="13">
    <location>
        <begin position="472"/>
        <end position="481"/>
    </location>
</feature>
<comment type="similarity">
    <text evidence="3">Belongs to the peptidase M1 family.</text>
</comment>
<evidence type="ECO:0000259" key="16">
    <source>
        <dbReference type="Pfam" id="PF17900"/>
    </source>
</evidence>
<dbReference type="EC" id="3.4.11.2" evidence="4"/>
<evidence type="ECO:0000256" key="5">
    <source>
        <dbReference type="ARBA" id="ARBA00015611"/>
    </source>
</evidence>
<dbReference type="Pfam" id="PF17900">
    <property type="entry name" value="Peptidase_M1_N"/>
    <property type="match status" value="1"/>
</dbReference>
<evidence type="ECO:0000256" key="7">
    <source>
        <dbReference type="ARBA" id="ARBA00022723"/>
    </source>
</evidence>
<evidence type="ECO:0000256" key="8">
    <source>
        <dbReference type="ARBA" id="ARBA00022801"/>
    </source>
</evidence>
<evidence type="ECO:0000256" key="14">
    <source>
        <dbReference type="SAM" id="SignalP"/>
    </source>
</evidence>
<dbReference type="InterPro" id="IPR027268">
    <property type="entry name" value="Peptidase_M4/M1_CTD_sf"/>
</dbReference>
<dbReference type="Proteomes" id="UP000530928">
    <property type="component" value="Unassembled WGS sequence"/>
</dbReference>
<keyword evidence="17" id="KW-0031">Aminopeptidase</keyword>
<feature type="domain" description="Peptidase M1 membrane alanine aminopeptidase" evidence="15">
    <location>
        <begin position="288"/>
        <end position="456"/>
    </location>
</feature>
<sequence>MLAKTLTSVLLALPLVAAPAQAAGVRGTPGAPGIGDAYFPDYGNGGYDARHYSLRLDYQPGADLLKGRATIVATATQHLSRFNLDFLLAVQEVKVNGRAAAFARTGTHELEITPGRTLAKGVPFTVEVAYADTPSAHDVPGVVKPWVKRAGGALALGQPEVAWWWFPSNDHPLDKATYDIAVTVPQGTEAISNGVLTGTRTREGRTTYRWRMDKPMASYLATLFVGDLEVRQRTHRGLPVLTAYDPTLGPRERFAKDSVERTPEVVGHLASLFGRYPFGSMGGSVVNENVGFALETQTQPVYDSVFFDGATDVGVVVHENAHQWFGDSVALKRWKDIWLNEGFATYAEWLWSEKQGTGTAAELANGLYDEIPADHPRFWMRVPGDPTPAFLFYASVYWRGGMTLQALRSEVGDAVFFDILRTWARIKQHGNADTGEFVSLAERKAGRQLDALFQTWLYTPAKPAERPAPDTLVSTRSQSAGPNFLESHKKTHERLHGPL</sequence>
<name>A0A7W0CPS6_9ACTN</name>
<dbReference type="GO" id="GO:0006508">
    <property type="term" value="P:proteolysis"/>
    <property type="evidence" value="ECO:0007669"/>
    <property type="project" value="UniProtKB-KW"/>
</dbReference>
<evidence type="ECO:0000256" key="10">
    <source>
        <dbReference type="ARBA" id="ARBA00023049"/>
    </source>
</evidence>
<evidence type="ECO:0000256" key="13">
    <source>
        <dbReference type="SAM" id="MobiDB-lite"/>
    </source>
</evidence>
<reference evidence="17 18" key="1">
    <citation type="submission" date="2020-07" db="EMBL/GenBank/DDBJ databases">
        <title>Genomic Encyclopedia of Type Strains, Phase IV (KMG-IV): sequencing the most valuable type-strain genomes for metagenomic binning, comparative biology and taxonomic classification.</title>
        <authorList>
            <person name="Goeker M."/>
        </authorList>
    </citation>
    <scope>NUCLEOTIDE SEQUENCE [LARGE SCALE GENOMIC DNA]</scope>
    <source>
        <strain evidence="17 18">DSM 45533</strain>
    </source>
</reference>
<evidence type="ECO:0000256" key="12">
    <source>
        <dbReference type="ARBA" id="ARBA00031533"/>
    </source>
</evidence>
<dbReference type="InterPro" id="IPR014782">
    <property type="entry name" value="Peptidase_M1_dom"/>
</dbReference>
<evidence type="ECO:0000256" key="9">
    <source>
        <dbReference type="ARBA" id="ARBA00022833"/>
    </source>
</evidence>
<dbReference type="InterPro" id="IPR042097">
    <property type="entry name" value="Aminopeptidase_N-like_N_sf"/>
</dbReference>
<feature type="domain" description="Aminopeptidase N-like N-terminal" evidence="16">
    <location>
        <begin position="50"/>
        <end position="220"/>
    </location>
</feature>
<organism evidence="17 18">
    <name type="scientific">Nonomuraea soli</name>
    <dbReference type="NCBI Taxonomy" id="1032476"/>
    <lineage>
        <taxon>Bacteria</taxon>
        <taxon>Bacillati</taxon>
        <taxon>Actinomycetota</taxon>
        <taxon>Actinomycetes</taxon>
        <taxon>Streptosporangiales</taxon>
        <taxon>Streptosporangiaceae</taxon>
        <taxon>Nonomuraea</taxon>
    </lineage>
</organism>
<dbReference type="EMBL" id="JACDUR010000006">
    <property type="protein sequence ID" value="MBA2895077.1"/>
    <property type="molecule type" value="Genomic_DNA"/>
</dbReference>
<keyword evidence="6" id="KW-0645">Protease</keyword>
<dbReference type="SUPFAM" id="SSF55486">
    <property type="entry name" value="Metalloproteases ('zincins'), catalytic domain"/>
    <property type="match status" value="1"/>
</dbReference>
<evidence type="ECO:0000256" key="6">
    <source>
        <dbReference type="ARBA" id="ARBA00022670"/>
    </source>
</evidence>
<comment type="catalytic activity">
    <reaction evidence="1">
        <text>Release of an N-terminal amino acid, Xaa-|-Yaa- from a peptide, amide or arylamide. Xaa is preferably Ala, but may be most amino acids including Pro (slow action). When a terminal hydrophobic residue is followed by a prolyl residue, the two may be released as an intact Xaa-Pro dipeptide.</text>
        <dbReference type="EC" id="3.4.11.2"/>
    </reaction>
</comment>
<dbReference type="PANTHER" id="PTHR11533:SF297">
    <property type="entry name" value="AMINOPEPTIDASE N"/>
    <property type="match status" value="1"/>
</dbReference>
<dbReference type="GO" id="GO:0008237">
    <property type="term" value="F:metallopeptidase activity"/>
    <property type="evidence" value="ECO:0007669"/>
    <property type="project" value="UniProtKB-KW"/>
</dbReference>
<feature type="region of interest" description="Disordered" evidence="13">
    <location>
        <begin position="465"/>
        <end position="499"/>
    </location>
</feature>
<proteinExistence type="inferred from homology"/>